<dbReference type="InterPro" id="IPR056147">
    <property type="entry name" value="NQRA_N"/>
</dbReference>
<evidence type="ECO:0000256" key="3">
    <source>
        <dbReference type="ARBA" id="ARBA00023027"/>
    </source>
</evidence>
<evidence type="ECO:0000256" key="4">
    <source>
        <dbReference type="ARBA" id="ARBA00023053"/>
    </source>
</evidence>
<dbReference type="EC" id="7.2.1.1" evidence="8"/>
<keyword evidence="1 8" id="KW-0813">Transport</keyword>
<dbReference type="OrthoDB" id="9774536at2"/>
<comment type="similarity">
    <text evidence="8">Belongs to the NqrA family.</text>
</comment>
<dbReference type="InterPro" id="IPR056148">
    <property type="entry name" value="NQRA_2nd"/>
</dbReference>
<keyword evidence="3 8" id="KW-0520">NAD</keyword>
<evidence type="ECO:0000259" key="11">
    <source>
        <dbReference type="Pfam" id="PF24836"/>
    </source>
</evidence>
<evidence type="ECO:0000259" key="9">
    <source>
        <dbReference type="Pfam" id="PF05896"/>
    </source>
</evidence>
<protein>
    <recommendedName>
        <fullName evidence="8">Na(+)-translocating NADH-quinone reductase subunit A</fullName>
        <shortName evidence="8">Na(+)-NQR subunit A</shortName>
        <shortName evidence="8">Na(+)-translocating NQR subunit A</shortName>
        <ecNumber evidence="8">7.2.1.1</ecNumber>
    </recommendedName>
    <alternativeName>
        <fullName evidence="8">NQR complex subunit A</fullName>
    </alternativeName>
    <alternativeName>
        <fullName evidence="8">NQR-1 subunit A</fullName>
    </alternativeName>
</protein>
<feature type="domain" description="NqrA second alpha/beta" evidence="11">
    <location>
        <begin position="117"/>
        <end position="259"/>
    </location>
</feature>
<dbReference type="InterPro" id="IPR008703">
    <property type="entry name" value="NqrA"/>
</dbReference>
<evidence type="ECO:0000259" key="10">
    <source>
        <dbReference type="Pfam" id="PF11973"/>
    </source>
</evidence>
<dbReference type="GO" id="GO:0016655">
    <property type="term" value="F:oxidoreductase activity, acting on NAD(P)H, quinone or similar compound as acceptor"/>
    <property type="evidence" value="ECO:0007669"/>
    <property type="project" value="UniProtKB-UniRule"/>
</dbReference>
<organism evidence="12 13">
    <name type="scientific">Luteibaculum oceani</name>
    <dbReference type="NCBI Taxonomy" id="1294296"/>
    <lineage>
        <taxon>Bacteria</taxon>
        <taxon>Pseudomonadati</taxon>
        <taxon>Bacteroidota</taxon>
        <taxon>Flavobacteriia</taxon>
        <taxon>Flavobacteriales</taxon>
        <taxon>Luteibaculaceae</taxon>
        <taxon>Luteibaculum</taxon>
    </lineage>
</organism>
<name>A0A5C6V087_9FLAO</name>
<dbReference type="NCBIfam" id="NF003761">
    <property type="entry name" value="PRK05352.1-4"/>
    <property type="match status" value="1"/>
</dbReference>
<evidence type="ECO:0000256" key="6">
    <source>
        <dbReference type="ARBA" id="ARBA00023075"/>
    </source>
</evidence>
<keyword evidence="2 8" id="KW-1278">Translocase</keyword>
<accession>A0A5C6V087</accession>
<feature type="domain" description="NqrA N-terminal barrel-sandwich hybrid" evidence="9">
    <location>
        <begin position="5"/>
        <end position="97"/>
    </location>
</feature>
<dbReference type="GO" id="GO:0006814">
    <property type="term" value="P:sodium ion transport"/>
    <property type="evidence" value="ECO:0007669"/>
    <property type="project" value="UniProtKB-UniRule"/>
</dbReference>
<sequence length="457" mass="50285">MSKTVRIKKGLNINLEGQPEKIYATAPQPKVVALKPTDIAGLTPKLKVKEGQEVLAGDALFFDKDRPEIQFPSPVSGEVAEIIRGAKRKVLEIRVLADAETRYREMEVPNIGTASVDDLKKVLQESGLWSFIIQRPYAVVADPKSEPKAIFISGFDTNPLSADMDFCLFEQEKDLQTGLDVLSKLTSGKVHLSLSAEPGYGEAFKNLKAPNLEVHKVSGPHPAGNVGVQIHHIDPINKGEIVWTITPQEMVFIGRLFNQKKVDLTKIIAVAGSGVKAPKHYKTVVGAPLNGILDGNIKDQGDYRIVSGSPLSGEMVSTEGFLGYYDNQVAVLPEGNDPKFVLTDGWLSPGFNRFSASKAYPTWLIGKNKKYDIDTNLNGEERAFVVSGQYEKVFPFDIYPVHLIKAILANDIELMENLGIYEVAPEDFALCEFVCTSKIEAQQIVRDGIMNLRAEMA</sequence>
<keyword evidence="5 8" id="KW-0406">Ion transport</keyword>
<dbReference type="PANTHER" id="PTHR37839">
    <property type="entry name" value="NA(+)-TRANSLOCATING NADH-QUINONE REDUCTASE SUBUNIT A"/>
    <property type="match status" value="1"/>
</dbReference>
<keyword evidence="4 8" id="KW-0915">Sodium</keyword>
<proteinExistence type="inferred from homology"/>
<reference evidence="12 13" key="1">
    <citation type="submission" date="2019-08" db="EMBL/GenBank/DDBJ databases">
        <title>Genome of Luteibaculum oceani JCM 18817.</title>
        <authorList>
            <person name="Bowman J.P."/>
        </authorList>
    </citation>
    <scope>NUCLEOTIDE SEQUENCE [LARGE SCALE GENOMIC DNA]</scope>
    <source>
        <strain evidence="12 13">JCM 18817</strain>
    </source>
</reference>
<comment type="catalytic activity">
    <reaction evidence="8">
        <text>a ubiquinone + n Na(+)(in) + NADH + H(+) = a ubiquinol + n Na(+)(out) + NAD(+)</text>
        <dbReference type="Rhea" id="RHEA:47748"/>
        <dbReference type="Rhea" id="RHEA-COMP:9565"/>
        <dbReference type="Rhea" id="RHEA-COMP:9566"/>
        <dbReference type="ChEBI" id="CHEBI:15378"/>
        <dbReference type="ChEBI" id="CHEBI:16389"/>
        <dbReference type="ChEBI" id="CHEBI:17976"/>
        <dbReference type="ChEBI" id="CHEBI:29101"/>
        <dbReference type="ChEBI" id="CHEBI:57540"/>
        <dbReference type="ChEBI" id="CHEBI:57945"/>
        <dbReference type="EC" id="7.2.1.1"/>
    </reaction>
</comment>
<evidence type="ECO:0000256" key="8">
    <source>
        <dbReference type="HAMAP-Rule" id="MF_00425"/>
    </source>
</evidence>
<comment type="function">
    <text evidence="8">NQR complex catalyzes the reduction of ubiquinone-1 to ubiquinol by two successive reactions, coupled with the transport of Na(+) ions from the cytoplasm to the periplasm. NqrA to NqrE are probably involved in the second step, the conversion of ubisemiquinone to ubiquinol.</text>
</comment>
<evidence type="ECO:0000313" key="13">
    <source>
        <dbReference type="Proteomes" id="UP000321168"/>
    </source>
</evidence>
<keyword evidence="13" id="KW-1185">Reference proteome</keyword>
<comment type="subunit">
    <text evidence="8">Composed of six subunits; NqrA, NqrB, NqrC, NqrD, NqrE and NqrF.</text>
</comment>
<dbReference type="NCBIfam" id="TIGR01936">
    <property type="entry name" value="nqrA"/>
    <property type="match status" value="1"/>
</dbReference>
<dbReference type="Pfam" id="PF11973">
    <property type="entry name" value="NQRA_SLBB"/>
    <property type="match status" value="1"/>
</dbReference>
<gene>
    <name evidence="8" type="primary">nqrA</name>
    <name evidence="12" type="ORF">FRX97_07630</name>
</gene>
<dbReference type="HAMAP" id="MF_00425">
    <property type="entry name" value="NqrA"/>
    <property type="match status" value="1"/>
</dbReference>
<keyword evidence="6 8" id="KW-0830">Ubiquinone</keyword>
<dbReference type="RefSeq" id="WP_147014606.1">
    <property type="nucleotide sequence ID" value="NZ_VORB01000006.1"/>
</dbReference>
<dbReference type="Pfam" id="PF05896">
    <property type="entry name" value="NQRA_N"/>
    <property type="match status" value="1"/>
</dbReference>
<evidence type="ECO:0000256" key="7">
    <source>
        <dbReference type="ARBA" id="ARBA00023201"/>
    </source>
</evidence>
<evidence type="ECO:0000256" key="1">
    <source>
        <dbReference type="ARBA" id="ARBA00022448"/>
    </source>
</evidence>
<dbReference type="AlphaFoldDB" id="A0A5C6V087"/>
<dbReference type="InterPro" id="IPR022615">
    <property type="entry name" value="NqrA_C_domain"/>
</dbReference>
<keyword evidence="7 8" id="KW-0739">Sodium transport</keyword>
<evidence type="ECO:0000313" key="12">
    <source>
        <dbReference type="EMBL" id="TXC78579.1"/>
    </source>
</evidence>
<dbReference type="PANTHER" id="PTHR37839:SF1">
    <property type="entry name" value="NA(+)-TRANSLOCATING NADH-QUINONE REDUCTASE SUBUNIT A"/>
    <property type="match status" value="1"/>
</dbReference>
<dbReference type="Proteomes" id="UP000321168">
    <property type="component" value="Unassembled WGS sequence"/>
</dbReference>
<evidence type="ECO:0000256" key="2">
    <source>
        <dbReference type="ARBA" id="ARBA00022967"/>
    </source>
</evidence>
<feature type="domain" description="Na(+)-translocating NADH-quinone reductase subunit A C-terminal" evidence="10">
    <location>
        <begin position="267"/>
        <end position="316"/>
    </location>
</feature>
<comment type="caution">
    <text evidence="12">The sequence shown here is derived from an EMBL/GenBank/DDBJ whole genome shotgun (WGS) entry which is preliminary data.</text>
</comment>
<dbReference type="EMBL" id="VORB01000006">
    <property type="protein sequence ID" value="TXC78579.1"/>
    <property type="molecule type" value="Genomic_DNA"/>
</dbReference>
<dbReference type="Pfam" id="PF24836">
    <property type="entry name" value="NQRA_2nd"/>
    <property type="match status" value="1"/>
</dbReference>
<evidence type="ECO:0000256" key="5">
    <source>
        <dbReference type="ARBA" id="ARBA00023065"/>
    </source>
</evidence>